<name>N9U261_9GAMM</name>
<proteinExistence type="predicted"/>
<dbReference type="AlphaFoldDB" id="N9U261"/>
<keyword evidence="3" id="KW-1185">Reference proteome</keyword>
<dbReference type="PANTHER" id="PTHR39431">
    <property type="entry name" value="FRPA/C-RELATED PROTEIN"/>
    <property type="match status" value="1"/>
</dbReference>
<feature type="region of interest" description="Disordered" evidence="1">
    <location>
        <begin position="79"/>
        <end position="100"/>
    </location>
</feature>
<evidence type="ECO:0000313" key="2">
    <source>
        <dbReference type="EMBL" id="ENY72405.1"/>
    </source>
</evidence>
<organism evidence="2 3">
    <name type="scientific">Aeromonas diversa CDC 2478-85</name>
    <dbReference type="NCBI Taxonomy" id="1268237"/>
    <lineage>
        <taxon>Bacteria</taxon>
        <taxon>Pseudomonadati</taxon>
        <taxon>Pseudomonadota</taxon>
        <taxon>Gammaproteobacteria</taxon>
        <taxon>Aeromonadales</taxon>
        <taxon>Aeromonadaceae</taxon>
        <taxon>Aeromonas</taxon>
    </lineage>
</organism>
<dbReference type="EMBL" id="APVG01000016">
    <property type="protein sequence ID" value="ENY72405.1"/>
    <property type="molecule type" value="Genomic_DNA"/>
</dbReference>
<feature type="region of interest" description="Disordered" evidence="1">
    <location>
        <begin position="1"/>
        <end position="55"/>
    </location>
</feature>
<dbReference type="RefSeq" id="WP_005351166.1">
    <property type="nucleotide sequence ID" value="NZ_APVG01000016.1"/>
</dbReference>
<evidence type="ECO:0008006" key="4">
    <source>
        <dbReference type="Google" id="ProtNLM"/>
    </source>
</evidence>
<feature type="compositionally biased region" description="Polar residues" evidence="1">
    <location>
        <begin position="81"/>
        <end position="92"/>
    </location>
</feature>
<feature type="compositionally biased region" description="Acidic residues" evidence="1">
    <location>
        <begin position="45"/>
        <end position="55"/>
    </location>
</feature>
<accession>N9U261</accession>
<dbReference type="eggNOG" id="COG2931">
    <property type="taxonomic scope" value="Bacteria"/>
</dbReference>
<comment type="caution">
    <text evidence="2">The sequence shown here is derived from an EMBL/GenBank/DDBJ whole genome shotgun (WGS) entry which is preliminary data.</text>
</comment>
<dbReference type="PATRIC" id="fig|1268237.3.peg.1524"/>
<dbReference type="Proteomes" id="UP000023775">
    <property type="component" value="Unassembled WGS sequence"/>
</dbReference>
<dbReference type="PANTHER" id="PTHR39431:SF1">
    <property type="entry name" value="FRPA_C-RELATED PROTEIN"/>
    <property type="match status" value="1"/>
</dbReference>
<feature type="compositionally biased region" description="Low complexity" evidence="1">
    <location>
        <begin position="26"/>
        <end position="35"/>
    </location>
</feature>
<dbReference type="OrthoDB" id="1676884at2"/>
<evidence type="ECO:0000256" key="1">
    <source>
        <dbReference type="SAM" id="MobiDB-lite"/>
    </source>
</evidence>
<reference evidence="2 3" key="1">
    <citation type="journal article" date="2013" name="Genome Announc.">
        <title>Draft Genome Sequence of the Aeromonas diversa Type Strain.</title>
        <authorList>
            <person name="Farfan M."/>
            <person name="Spataro N."/>
            <person name="Sanglas A."/>
            <person name="Albarral V."/>
            <person name="Loren J.G."/>
            <person name="Bosch E."/>
            <person name="Fuste M.C."/>
        </authorList>
    </citation>
    <scope>NUCLEOTIDE SEQUENCE [LARGE SCALE GENOMIC DNA]</scope>
    <source>
        <strain evidence="2 3">2478-85</strain>
    </source>
</reference>
<evidence type="ECO:0000313" key="3">
    <source>
        <dbReference type="Proteomes" id="UP000023775"/>
    </source>
</evidence>
<feature type="compositionally biased region" description="Basic and acidic residues" evidence="1">
    <location>
        <begin position="11"/>
        <end position="22"/>
    </location>
</feature>
<protein>
    <recommendedName>
        <fullName evidence="4">VCBS repeat-containing protein</fullName>
    </recommendedName>
</protein>
<sequence>MRIDSAQNAARIDHQHALEQRRIVRPAAFAPVAEPQAPPAQEKPEQEDHDWENDGLDNRSRLIKLMIEAMIGHEIDIPTPIEQSDTSPQDVPQGQGEGEQAVDVTDVRLEQERLQVVTQASIQTLEGEQFDLSLAFSLDWSQLTLDQRRTTLGKLKDPLVLSLEGKIADFSSVKFEFDLDSDGKKEALPGLADTSGFLALDRNGNGQIDDGNELFGARSGNGFGELAALDQDGNQWLDEGDQGFSQLLWWQPERTPIALVTLGVGAIQLTPLDTPFQHLGGDKGVLRQSGLYLTESGQGGWVQQVDLRV</sequence>
<gene>
    <name evidence="2" type="ORF">G114_07725</name>
</gene>